<name>A0A1G6RY71_9GAMM</name>
<gene>
    <name evidence="5" type="ORF">SAMN05216576_110166</name>
</gene>
<dbReference type="AlphaFoldDB" id="A0A1G6RY71"/>
<keyword evidence="3 5" id="KW-0238">DNA-binding</keyword>
<dbReference type="PROSITE" id="PS50931">
    <property type="entry name" value="HTH_LYSR"/>
    <property type="match status" value="1"/>
</dbReference>
<dbReference type="InterPro" id="IPR000847">
    <property type="entry name" value="LysR_HTH_N"/>
</dbReference>
<protein>
    <submittedName>
        <fullName evidence="5">DNA-binding transcriptional regulator, LysR family</fullName>
    </submittedName>
</protein>
<evidence type="ECO:0000256" key="2">
    <source>
        <dbReference type="ARBA" id="ARBA00023015"/>
    </source>
</evidence>
<dbReference type="InterPro" id="IPR050389">
    <property type="entry name" value="LysR-type_TF"/>
</dbReference>
<proteinExistence type="inferred from homology"/>
<keyword evidence="2" id="KW-0805">Transcription regulation</keyword>
<keyword evidence="6" id="KW-1185">Reference proteome</keyword>
<dbReference type="GeneID" id="83640260"/>
<evidence type="ECO:0000256" key="1">
    <source>
        <dbReference type="ARBA" id="ARBA00009437"/>
    </source>
</evidence>
<dbReference type="Gene3D" id="1.10.10.10">
    <property type="entry name" value="Winged helix-like DNA-binding domain superfamily/Winged helix DNA-binding domain"/>
    <property type="match status" value="1"/>
</dbReference>
<dbReference type="SUPFAM" id="SSF46785">
    <property type="entry name" value="Winged helix' DNA-binding domain"/>
    <property type="match status" value="1"/>
</dbReference>
<dbReference type="Pfam" id="PF00126">
    <property type="entry name" value="HTH_1"/>
    <property type="match status" value="1"/>
</dbReference>
<dbReference type="RefSeq" id="WP_090336984.1">
    <property type="nucleotide sequence ID" value="NZ_FMZQ01000010.1"/>
</dbReference>
<dbReference type="InterPro" id="IPR037402">
    <property type="entry name" value="YidZ_PBP2"/>
</dbReference>
<dbReference type="EMBL" id="FMZQ01000010">
    <property type="protein sequence ID" value="SDD08886.1"/>
    <property type="molecule type" value="Genomic_DNA"/>
</dbReference>
<dbReference type="PANTHER" id="PTHR30118">
    <property type="entry name" value="HTH-TYPE TRANSCRIPTIONAL REGULATOR LEUO-RELATED"/>
    <property type="match status" value="1"/>
</dbReference>
<evidence type="ECO:0000313" key="5">
    <source>
        <dbReference type="EMBL" id="SDD08886.1"/>
    </source>
</evidence>
<dbReference type="InterPro" id="IPR036390">
    <property type="entry name" value="WH_DNA-bd_sf"/>
</dbReference>
<sequence length="300" mass="33014">MITNLRQLDLNLLLVFDALMQEGNLTRAAQRLHLSQSTVSNALARLRQQLGEELFQRTARGMTPTARALALYPPVRQALQLLQAGLGPAEPFDARTPHVFSLSLNDYAQAALLPMLQAHLARVAPLVELVAHSDDADNLLPRLESGALDLAIDYLHVDSPDLHYAPLREEALVVIGRQDHPAFVGGLSLRDYQQSRHVIVTPRAGRGSPLEIVLGSAKVRRQAALHLPNYLPIPAIVAHTDLLGTIPARLADAFAPLLALQVAPLPFDMPAVQISLIWHRQQHHDPAHTWLREQLHGLLA</sequence>
<accession>A0A1G6RY71</accession>
<keyword evidence="4" id="KW-0804">Transcription</keyword>
<evidence type="ECO:0000256" key="4">
    <source>
        <dbReference type="ARBA" id="ARBA00023163"/>
    </source>
</evidence>
<dbReference type="Pfam" id="PF03466">
    <property type="entry name" value="LysR_substrate"/>
    <property type="match status" value="1"/>
</dbReference>
<dbReference type="SUPFAM" id="SSF53850">
    <property type="entry name" value="Periplasmic binding protein-like II"/>
    <property type="match status" value="1"/>
</dbReference>
<dbReference type="GO" id="GO:0003700">
    <property type="term" value="F:DNA-binding transcription factor activity"/>
    <property type="evidence" value="ECO:0007669"/>
    <property type="project" value="InterPro"/>
</dbReference>
<dbReference type="InterPro" id="IPR036388">
    <property type="entry name" value="WH-like_DNA-bd_sf"/>
</dbReference>
<dbReference type="GO" id="GO:0003677">
    <property type="term" value="F:DNA binding"/>
    <property type="evidence" value="ECO:0007669"/>
    <property type="project" value="UniProtKB-KW"/>
</dbReference>
<dbReference type="CDD" id="cd08417">
    <property type="entry name" value="PBP2_Nitroaromatics_like"/>
    <property type="match status" value="1"/>
</dbReference>
<dbReference type="Proteomes" id="UP000199467">
    <property type="component" value="Unassembled WGS sequence"/>
</dbReference>
<dbReference type="Gene3D" id="3.40.190.10">
    <property type="entry name" value="Periplasmic binding protein-like II"/>
    <property type="match status" value="2"/>
</dbReference>
<dbReference type="InterPro" id="IPR005119">
    <property type="entry name" value="LysR_subst-bd"/>
</dbReference>
<evidence type="ECO:0000256" key="3">
    <source>
        <dbReference type="ARBA" id="ARBA00023125"/>
    </source>
</evidence>
<organism evidence="5 6">
    <name type="scientific">Ectopseudomonas chengduensis</name>
    <dbReference type="NCBI Taxonomy" id="489632"/>
    <lineage>
        <taxon>Bacteria</taxon>
        <taxon>Pseudomonadati</taxon>
        <taxon>Pseudomonadota</taxon>
        <taxon>Gammaproteobacteria</taxon>
        <taxon>Pseudomonadales</taxon>
        <taxon>Pseudomonadaceae</taxon>
        <taxon>Ectopseudomonas</taxon>
    </lineage>
</organism>
<dbReference type="PANTHER" id="PTHR30118:SF15">
    <property type="entry name" value="TRANSCRIPTIONAL REGULATORY PROTEIN"/>
    <property type="match status" value="1"/>
</dbReference>
<reference evidence="6" key="1">
    <citation type="submission" date="2016-10" db="EMBL/GenBank/DDBJ databases">
        <authorList>
            <person name="Varghese N."/>
            <person name="Submissions S."/>
        </authorList>
    </citation>
    <scope>NUCLEOTIDE SEQUENCE [LARGE SCALE GENOMIC DNA]</scope>
    <source>
        <strain evidence="6">DSM 26382</strain>
    </source>
</reference>
<dbReference type="PRINTS" id="PR00039">
    <property type="entry name" value="HTHLYSR"/>
</dbReference>
<evidence type="ECO:0000313" key="6">
    <source>
        <dbReference type="Proteomes" id="UP000199467"/>
    </source>
</evidence>
<comment type="similarity">
    <text evidence="1">Belongs to the LysR transcriptional regulatory family.</text>
</comment>